<protein>
    <submittedName>
        <fullName evidence="1">Uncharacterized protein</fullName>
    </submittedName>
</protein>
<sequence length="39" mass="4862">MKKFMIKVNKIKSKKENLYELKKPLVFFSRIRDSEKRFI</sequence>
<gene>
    <name evidence="1" type="ORF">DFQ08_102669</name>
</gene>
<dbReference type="Proteomes" id="UP000253436">
    <property type="component" value="Unassembled WGS sequence"/>
</dbReference>
<proteinExistence type="predicted"/>
<organism evidence="1 2">
    <name type="scientific">Winogradskyella arenosi</name>
    <dbReference type="NCBI Taxonomy" id="533325"/>
    <lineage>
        <taxon>Bacteria</taxon>
        <taxon>Pseudomonadati</taxon>
        <taxon>Bacteroidota</taxon>
        <taxon>Flavobacteriia</taxon>
        <taxon>Flavobacteriales</taxon>
        <taxon>Flavobacteriaceae</taxon>
        <taxon>Winogradskyella</taxon>
    </lineage>
</organism>
<name>A0A368ZJ30_9FLAO</name>
<comment type="caution">
    <text evidence="1">The sequence shown here is derived from an EMBL/GenBank/DDBJ whole genome shotgun (WGS) entry which is preliminary data.</text>
</comment>
<accession>A0A368ZJ30</accession>
<keyword evidence="2" id="KW-1185">Reference proteome</keyword>
<reference evidence="1 2" key="1">
    <citation type="submission" date="2018-07" db="EMBL/GenBank/DDBJ databases">
        <title>Genomic Encyclopedia of Type Strains, Phase III (KMG-III): the genomes of soil and plant-associated and newly described type strains.</title>
        <authorList>
            <person name="Whitman W."/>
        </authorList>
    </citation>
    <scope>NUCLEOTIDE SEQUENCE [LARGE SCALE GENOMIC DNA]</scope>
    <source>
        <strain evidence="1 2">CECT 7958</strain>
    </source>
</reference>
<evidence type="ECO:0000313" key="1">
    <source>
        <dbReference type="EMBL" id="RCW92637.1"/>
    </source>
</evidence>
<dbReference type="EMBL" id="QPJO01000002">
    <property type="protein sequence ID" value="RCW92637.1"/>
    <property type="molecule type" value="Genomic_DNA"/>
</dbReference>
<dbReference type="AlphaFoldDB" id="A0A368ZJ30"/>
<evidence type="ECO:0000313" key="2">
    <source>
        <dbReference type="Proteomes" id="UP000253436"/>
    </source>
</evidence>